<name>A0AAE1HG50_9NEOP</name>
<feature type="compositionally biased region" description="Low complexity" evidence="1">
    <location>
        <begin position="24"/>
        <end position="33"/>
    </location>
</feature>
<protein>
    <submittedName>
        <fullName evidence="2">NEDD4-like E3 ubiquitin-protein ligase WWP2</fullName>
    </submittedName>
</protein>
<keyword evidence="3" id="KW-1185">Reference proteome</keyword>
<gene>
    <name evidence="2" type="ORF">KUF71_009820</name>
</gene>
<evidence type="ECO:0000313" key="2">
    <source>
        <dbReference type="EMBL" id="KAK3920549.1"/>
    </source>
</evidence>
<dbReference type="Proteomes" id="UP001219518">
    <property type="component" value="Unassembled WGS sequence"/>
</dbReference>
<organism evidence="2 3">
    <name type="scientific">Frankliniella fusca</name>
    <dbReference type="NCBI Taxonomy" id="407009"/>
    <lineage>
        <taxon>Eukaryota</taxon>
        <taxon>Metazoa</taxon>
        <taxon>Ecdysozoa</taxon>
        <taxon>Arthropoda</taxon>
        <taxon>Hexapoda</taxon>
        <taxon>Insecta</taxon>
        <taxon>Pterygota</taxon>
        <taxon>Neoptera</taxon>
        <taxon>Paraneoptera</taxon>
        <taxon>Thysanoptera</taxon>
        <taxon>Terebrantia</taxon>
        <taxon>Thripoidea</taxon>
        <taxon>Thripidae</taxon>
        <taxon>Frankliniella</taxon>
    </lineage>
</organism>
<dbReference type="AlphaFoldDB" id="A0AAE1HG50"/>
<evidence type="ECO:0000313" key="3">
    <source>
        <dbReference type="Proteomes" id="UP001219518"/>
    </source>
</evidence>
<comment type="caution">
    <text evidence="2">The sequence shown here is derived from an EMBL/GenBank/DDBJ whole genome shotgun (WGS) entry which is preliminary data.</text>
</comment>
<dbReference type="EMBL" id="JAHWGI010001007">
    <property type="protein sequence ID" value="KAK3920549.1"/>
    <property type="molecule type" value="Genomic_DNA"/>
</dbReference>
<reference evidence="2" key="2">
    <citation type="journal article" date="2023" name="BMC Genomics">
        <title>Pest status, molecular evolution, and epigenetic factors derived from the genome assembly of Frankliniella fusca, a thysanopteran phytovirus vector.</title>
        <authorList>
            <person name="Catto M.A."/>
            <person name="Labadie P.E."/>
            <person name="Jacobson A.L."/>
            <person name="Kennedy G.G."/>
            <person name="Srinivasan R."/>
            <person name="Hunt B.G."/>
        </authorList>
    </citation>
    <scope>NUCLEOTIDE SEQUENCE</scope>
    <source>
        <strain evidence="2">PL_HMW_Pooled</strain>
    </source>
</reference>
<evidence type="ECO:0000256" key="1">
    <source>
        <dbReference type="SAM" id="MobiDB-lite"/>
    </source>
</evidence>
<sequence>MEREANIDDPIMGGLTPPPGPGDVTAPSPAPTANAAPVVPAPAVTINIFGGMDPNTRQFLDSVMPLQQQPSAAGAVRATQPSWETSPLQFPTEQASVGTQTDFNDVPDRACCICKRTADGFLACGHLLCLACKRRVLRCPSPRCGDFIATDGFVKFNSS</sequence>
<accession>A0AAE1HG50</accession>
<feature type="region of interest" description="Disordered" evidence="1">
    <location>
        <begin position="1"/>
        <end position="33"/>
    </location>
</feature>
<proteinExistence type="predicted"/>
<reference evidence="2" key="1">
    <citation type="submission" date="2021-07" db="EMBL/GenBank/DDBJ databases">
        <authorList>
            <person name="Catto M.A."/>
            <person name="Jacobson A."/>
            <person name="Kennedy G."/>
            <person name="Labadie P."/>
            <person name="Hunt B.G."/>
            <person name="Srinivasan R."/>
        </authorList>
    </citation>
    <scope>NUCLEOTIDE SEQUENCE</scope>
    <source>
        <strain evidence="2">PL_HMW_Pooled</strain>
        <tissue evidence="2">Head</tissue>
    </source>
</reference>